<dbReference type="OrthoDB" id="1731983at2759"/>
<dbReference type="RefSeq" id="XP_007720531.1">
    <property type="nucleotide sequence ID" value="XM_007722341.1"/>
</dbReference>
<protein>
    <recommendedName>
        <fullName evidence="1">PRISE-like Rossmann-fold domain-containing protein</fullName>
    </recommendedName>
</protein>
<dbReference type="Gene3D" id="3.40.50.720">
    <property type="entry name" value="NAD(P)-binding Rossmann-like Domain"/>
    <property type="match status" value="1"/>
</dbReference>
<dbReference type="PANTHER" id="PTHR32487:SF0">
    <property type="entry name" value="3-OXO-DELTA(4,5)-STEROID 5-BETA-REDUCTASE"/>
    <property type="match status" value="1"/>
</dbReference>
<evidence type="ECO:0000313" key="3">
    <source>
        <dbReference type="Proteomes" id="UP000019484"/>
    </source>
</evidence>
<dbReference type="STRING" id="1182541.W9YTR6"/>
<reference evidence="2 3" key="1">
    <citation type="submission" date="2013-03" db="EMBL/GenBank/DDBJ databases">
        <title>The Genome Sequence of Capronia coronata CBS 617.96.</title>
        <authorList>
            <consortium name="The Broad Institute Genomics Platform"/>
            <person name="Cuomo C."/>
            <person name="de Hoog S."/>
            <person name="Gorbushina A."/>
            <person name="Walker B."/>
            <person name="Young S.K."/>
            <person name="Zeng Q."/>
            <person name="Gargeya S."/>
            <person name="Fitzgerald M."/>
            <person name="Haas B."/>
            <person name="Abouelleil A."/>
            <person name="Allen A.W."/>
            <person name="Alvarado L."/>
            <person name="Arachchi H.M."/>
            <person name="Berlin A.M."/>
            <person name="Chapman S.B."/>
            <person name="Gainer-Dewar J."/>
            <person name="Goldberg J."/>
            <person name="Griggs A."/>
            <person name="Gujja S."/>
            <person name="Hansen M."/>
            <person name="Howarth C."/>
            <person name="Imamovic A."/>
            <person name="Ireland A."/>
            <person name="Larimer J."/>
            <person name="McCowan C."/>
            <person name="Murphy C."/>
            <person name="Pearson M."/>
            <person name="Poon T.W."/>
            <person name="Priest M."/>
            <person name="Roberts A."/>
            <person name="Saif S."/>
            <person name="Shea T."/>
            <person name="Sisk P."/>
            <person name="Sykes S."/>
            <person name="Wortman J."/>
            <person name="Nusbaum C."/>
            <person name="Birren B."/>
        </authorList>
    </citation>
    <scope>NUCLEOTIDE SEQUENCE [LARGE SCALE GENOMIC DNA]</scope>
    <source>
        <strain evidence="2 3">CBS 617.96</strain>
    </source>
</reference>
<dbReference type="SUPFAM" id="SSF51735">
    <property type="entry name" value="NAD(P)-binding Rossmann-fold domains"/>
    <property type="match status" value="1"/>
</dbReference>
<name>W9YTR6_9EURO</name>
<proteinExistence type="predicted"/>
<dbReference type="eggNOG" id="ENOG502QSRH">
    <property type="taxonomic scope" value="Eukaryota"/>
</dbReference>
<gene>
    <name evidence="2" type="ORF">A1O1_01428</name>
</gene>
<evidence type="ECO:0000313" key="2">
    <source>
        <dbReference type="EMBL" id="EXJ96302.1"/>
    </source>
</evidence>
<dbReference type="PANTHER" id="PTHR32487">
    <property type="entry name" value="3-OXO-DELTA(4,5)-STEROID 5-BETA-REDUCTASE"/>
    <property type="match status" value="1"/>
</dbReference>
<keyword evidence="3" id="KW-1185">Reference proteome</keyword>
<dbReference type="Proteomes" id="UP000019484">
    <property type="component" value="Unassembled WGS sequence"/>
</dbReference>
<evidence type="ECO:0000259" key="1">
    <source>
        <dbReference type="Pfam" id="PF22917"/>
    </source>
</evidence>
<dbReference type="CDD" id="cd08948">
    <property type="entry name" value="5beta-POR_like_SDR_a"/>
    <property type="match status" value="1"/>
</dbReference>
<dbReference type="Pfam" id="PF22917">
    <property type="entry name" value="PRISE"/>
    <property type="match status" value="1"/>
</dbReference>
<organism evidence="2 3">
    <name type="scientific">Capronia coronata CBS 617.96</name>
    <dbReference type="NCBI Taxonomy" id="1182541"/>
    <lineage>
        <taxon>Eukaryota</taxon>
        <taxon>Fungi</taxon>
        <taxon>Dikarya</taxon>
        <taxon>Ascomycota</taxon>
        <taxon>Pezizomycotina</taxon>
        <taxon>Eurotiomycetes</taxon>
        <taxon>Chaetothyriomycetidae</taxon>
        <taxon>Chaetothyriales</taxon>
        <taxon>Herpotrichiellaceae</taxon>
        <taxon>Capronia</taxon>
    </lineage>
</organism>
<dbReference type="InterPro" id="IPR036291">
    <property type="entry name" value="NAD(P)-bd_dom_sf"/>
</dbReference>
<dbReference type="GeneID" id="19156330"/>
<sequence>MPLPAPRVAFVTGCNGISGNAIVEYLVRQPKEEWSRIVVSSRSPSRHYWQDPRVEFVAIDFLDPVDTIIAKIQPICNTVTHAYFTSYVHTDDFARLRDLNVPLFENFLTAIDTVARHSLQRVCLQTGGKHYGPHLGPVNAPLTEDLPRYEDGGLNFYYSQEDYMFDLHKQRSWSWNVIRPNGIVGFTPGKNGMSESITLALYMLICKELGETPKFPGNKYFYNAVDDSSYAVSLADMSVWATTHDHAKDEAFNHVNGDTIVWRYFFKKVGAYFGMDIPDQTEWPELGENQKMAHGFRMAEWAADKKPVWDRICDKYGGKREAFDWGTWFFFDWSVGKAWPTLSSITKARKYGWTRYDDTYETWVETFRAFENAGVLPQNSVLLANESSGKMVNGVKGESNNVRTNKAGVEAEAPSLVAA</sequence>
<comment type="caution">
    <text evidence="2">The sequence shown here is derived from an EMBL/GenBank/DDBJ whole genome shotgun (WGS) entry which is preliminary data.</text>
</comment>
<accession>W9YTR6</accession>
<dbReference type="HOGENOM" id="CLU_030125_1_0_1"/>
<feature type="domain" description="PRISE-like Rossmann-fold" evidence="1">
    <location>
        <begin position="9"/>
        <end position="319"/>
    </location>
</feature>
<dbReference type="InterPro" id="IPR055222">
    <property type="entry name" value="PRISE-like_Rossmann-fold"/>
</dbReference>
<dbReference type="AlphaFoldDB" id="W9YTR6"/>
<dbReference type="EMBL" id="AMWN01000001">
    <property type="protein sequence ID" value="EXJ96302.1"/>
    <property type="molecule type" value="Genomic_DNA"/>
</dbReference>